<evidence type="ECO:0000256" key="1">
    <source>
        <dbReference type="ARBA" id="ARBA00000085"/>
    </source>
</evidence>
<keyword evidence="6 11" id="KW-0812">Transmembrane</keyword>
<dbReference type="InterPro" id="IPR003594">
    <property type="entry name" value="HATPase_dom"/>
</dbReference>
<comment type="subcellular location">
    <subcellularLocation>
        <location evidence="2">Membrane</location>
    </subcellularLocation>
</comment>
<evidence type="ECO:0000256" key="4">
    <source>
        <dbReference type="ARBA" id="ARBA00022553"/>
    </source>
</evidence>
<evidence type="ECO:0000256" key="9">
    <source>
        <dbReference type="ARBA" id="ARBA00023012"/>
    </source>
</evidence>
<dbReference type="PROSITE" id="PS50109">
    <property type="entry name" value="HIS_KIN"/>
    <property type="match status" value="1"/>
</dbReference>
<dbReference type="EMBL" id="PVNL01000107">
    <property type="protein sequence ID" value="PRQ03821.1"/>
    <property type="molecule type" value="Genomic_DNA"/>
</dbReference>
<evidence type="ECO:0000256" key="8">
    <source>
        <dbReference type="ARBA" id="ARBA00022989"/>
    </source>
</evidence>
<protein>
    <recommendedName>
        <fullName evidence="3">histidine kinase</fullName>
        <ecNumber evidence="3">2.7.13.3</ecNumber>
    </recommendedName>
</protein>
<evidence type="ECO:0000256" key="7">
    <source>
        <dbReference type="ARBA" id="ARBA00022777"/>
    </source>
</evidence>
<dbReference type="GO" id="GO:0000155">
    <property type="term" value="F:phosphorelay sensor kinase activity"/>
    <property type="evidence" value="ECO:0007669"/>
    <property type="project" value="InterPro"/>
</dbReference>
<dbReference type="InterPro" id="IPR005467">
    <property type="entry name" value="His_kinase_dom"/>
</dbReference>
<dbReference type="Pfam" id="PF00512">
    <property type="entry name" value="HisKA"/>
    <property type="match status" value="1"/>
</dbReference>
<dbReference type="InterPro" id="IPR003660">
    <property type="entry name" value="HAMP_dom"/>
</dbReference>
<keyword evidence="8 11" id="KW-1133">Transmembrane helix</keyword>
<dbReference type="AlphaFoldDB" id="A0A2S9YFK7"/>
<dbReference type="PANTHER" id="PTHR45436">
    <property type="entry name" value="SENSOR HISTIDINE KINASE YKOH"/>
    <property type="match status" value="1"/>
</dbReference>
<organism evidence="14 15">
    <name type="scientific">Enhygromyxa salina</name>
    <dbReference type="NCBI Taxonomy" id="215803"/>
    <lineage>
        <taxon>Bacteria</taxon>
        <taxon>Pseudomonadati</taxon>
        <taxon>Myxococcota</taxon>
        <taxon>Polyangia</taxon>
        <taxon>Nannocystales</taxon>
        <taxon>Nannocystaceae</taxon>
        <taxon>Enhygromyxa</taxon>
    </lineage>
</organism>
<dbReference type="CDD" id="cd00082">
    <property type="entry name" value="HisKA"/>
    <property type="match status" value="1"/>
</dbReference>
<dbReference type="GO" id="GO:0005886">
    <property type="term" value="C:plasma membrane"/>
    <property type="evidence" value="ECO:0007669"/>
    <property type="project" value="TreeGrafter"/>
</dbReference>
<dbReference type="PRINTS" id="PR00344">
    <property type="entry name" value="BCTRLSENSOR"/>
</dbReference>
<dbReference type="InterPro" id="IPR036097">
    <property type="entry name" value="HisK_dim/P_sf"/>
</dbReference>
<dbReference type="Gene3D" id="1.10.287.130">
    <property type="match status" value="1"/>
</dbReference>
<dbReference type="PANTHER" id="PTHR45436:SF5">
    <property type="entry name" value="SENSOR HISTIDINE KINASE TRCS"/>
    <property type="match status" value="1"/>
</dbReference>
<evidence type="ECO:0000256" key="10">
    <source>
        <dbReference type="ARBA" id="ARBA00023136"/>
    </source>
</evidence>
<keyword evidence="5 14" id="KW-0808">Transferase</keyword>
<dbReference type="SMART" id="SM00388">
    <property type="entry name" value="HisKA"/>
    <property type="match status" value="1"/>
</dbReference>
<evidence type="ECO:0000256" key="6">
    <source>
        <dbReference type="ARBA" id="ARBA00022692"/>
    </source>
</evidence>
<dbReference type="RefSeq" id="WP_106092173.1">
    <property type="nucleotide sequence ID" value="NZ_PVNL01000107.1"/>
</dbReference>
<feature type="transmembrane region" description="Helical" evidence="11">
    <location>
        <begin position="7"/>
        <end position="30"/>
    </location>
</feature>
<dbReference type="SMART" id="SM00304">
    <property type="entry name" value="HAMP"/>
    <property type="match status" value="1"/>
</dbReference>
<proteinExistence type="predicted"/>
<reference evidence="14 15" key="1">
    <citation type="submission" date="2018-03" db="EMBL/GenBank/DDBJ databases">
        <title>Draft Genome Sequences of the Obligatory Marine Myxobacteria Enhygromyxa salina SWB007.</title>
        <authorList>
            <person name="Poehlein A."/>
            <person name="Moghaddam J.A."/>
            <person name="Harms H."/>
            <person name="Alanjari M."/>
            <person name="Koenig G.M."/>
            <person name="Daniel R."/>
            <person name="Schaeberle T.F."/>
        </authorList>
    </citation>
    <scope>NUCLEOTIDE SEQUENCE [LARGE SCALE GENOMIC DNA]</scope>
    <source>
        <strain evidence="14 15">SWB007</strain>
    </source>
</reference>
<dbReference type="Proteomes" id="UP000238823">
    <property type="component" value="Unassembled WGS sequence"/>
</dbReference>
<sequence>MQLRSRLLLFGAVVPLALLAAAIVISGVVFNRVLLDEHDRALLAQAGIESLSLFDHAAAPHLHISESPLDNQIREFASRGALYGPDGAAIASYPADAPVPPRTQPAALSTTPTLETVVGVAGHERQLWVRVDAPDGQPHALWLAASLERHDREMDQYWRIAALVFVLVSVVLLTIQVIHAKRLSERVGNLTGHMRRLRAGSLDAAPPPDPGADEIAELRRAIAETTERLAAARSSQDRLIADAAHELRTPLAAMRAGIEIALRRERPATHLRETLEHTLVEVARLTQLSSSLLDLAALRSSPVERSRGDLVPVLVEAVDAARALAEERGCIVRVQHPPEAPAEFSASAVRQALDNLLHNAIKFSPSASEIVVDLRGAGPRWEFAVVDAGPGVPEDAREAVFEPFHRLGRAGPGGGLGLAIVRDVAARHHGRAWVEDAGEAGGARFVLALPRDDHT</sequence>
<evidence type="ECO:0000259" key="12">
    <source>
        <dbReference type="PROSITE" id="PS50109"/>
    </source>
</evidence>
<evidence type="ECO:0000256" key="5">
    <source>
        <dbReference type="ARBA" id="ARBA00022679"/>
    </source>
</evidence>
<dbReference type="SUPFAM" id="SSF47384">
    <property type="entry name" value="Homodimeric domain of signal transducing histidine kinase"/>
    <property type="match status" value="1"/>
</dbReference>
<dbReference type="OrthoDB" id="9786919at2"/>
<evidence type="ECO:0000313" key="14">
    <source>
        <dbReference type="EMBL" id="PRQ03821.1"/>
    </source>
</evidence>
<gene>
    <name evidence="14" type="primary">cusS_1</name>
    <name evidence="14" type="ORF">ENSA7_52880</name>
</gene>
<dbReference type="EC" id="2.7.13.3" evidence="3"/>
<keyword evidence="9" id="KW-0902">Two-component regulatory system</keyword>
<dbReference type="CDD" id="cd00075">
    <property type="entry name" value="HATPase"/>
    <property type="match status" value="1"/>
</dbReference>
<evidence type="ECO:0000259" key="13">
    <source>
        <dbReference type="PROSITE" id="PS50885"/>
    </source>
</evidence>
<dbReference type="Pfam" id="PF02518">
    <property type="entry name" value="HATPase_c"/>
    <property type="match status" value="1"/>
</dbReference>
<evidence type="ECO:0000256" key="11">
    <source>
        <dbReference type="SAM" id="Phobius"/>
    </source>
</evidence>
<dbReference type="InterPro" id="IPR004358">
    <property type="entry name" value="Sig_transdc_His_kin-like_C"/>
</dbReference>
<dbReference type="Gene3D" id="3.30.565.10">
    <property type="entry name" value="Histidine kinase-like ATPase, C-terminal domain"/>
    <property type="match status" value="1"/>
</dbReference>
<dbReference type="Pfam" id="PF00672">
    <property type="entry name" value="HAMP"/>
    <property type="match status" value="1"/>
</dbReference>
<comment type="catalytic activity">
    <reaction evidence="1">
        <text>ATP + protein L-histidine = ADP + protein N-phospho-L-histidine.</text>
        <dbReference type="EC" id="2.7.13.3"/>
    </reaction>
</comment>
<dbReference type="PROSITE" id="PS50885">
    <property type="entry name" value="HAMP"/>
    <property type="match status" value="1"/>
</dbReference>
<feature type="domain" description="HAMP" evidence="13">
    <location>
        <begin position="181"/>
        <end position="234"/>
    </location>
</feature>
<dbReference type="SUPFAM" id="SSF55874">
    <property type="entry name" value="ATPase domain of HSP90 chaperone/DNA topoisomerase II/histidine kinase"/>
    <property type="match status" value="1"/>
</dbReference>
<evidence type="ECO:0000256" key="2">
    <source>
        <dbReference type="ARBA" id="ARBA00004370"/>
    </source>
</evidence>
<accession>A0A2S9YFK7</accession>
<name>A0A2S9YFK7_9BACT</name>
<comment type="caution">
    <text evidence="14">The sequence shown here is derived from an EMBL/GenBank/DDBJ whole genome shotgun (WGS) entry which is preliminary data.</text>
</comment>
<feature type="transmembrane region" description="Helical" evidence="11">
    <location>
        <begin position="157"/>
        <end position="178"/>
    </location>
</feature>
<keyword evidence="7 14" id="KW-0418">Kinase</keyword>
<evidence type="ECO:0000313" key="15">
    <source>
        <dbReference type="Proteomes" id="UP000238823"/>
    </source>
</evidence>
<feature type="domain" description="Histidine kinase" evidence="12">
    <location>
        <begin position="242"/>
        <end position="453"/>
    </location>
</feature>
<keyword evidence="4" id="KW-0597">Phosphoprotein</keyword>
<evidence type="ECO:0000256" key="3">
    <source>
        <dbReference type="ARBA" id="ARBA00012438"/>
    </source>
</evidence>
<dbReference type="InterPro" id="IPR050428">
    <property type="entry name" value="TCS_sensor_his_kinase"/>
</dbReference>
<keyword evidence="10 11" id="KW-0472">Membrane</keyword>
<dbReference type="InterPro" id="IPR003661">
    <property type="entry name" value="HisK_dim/P_dom"/>
</dbReference>
<dbReference type="SMART" id="SM00387">
    <property type="entry name" value="HATPase_c"/>
    <property type="match status" value="1"/>
</dbReference>
<dbReference type="InterPro" id="IPR036890">
    <property type="entry name" value="HATPase_C_sf"/>
</dbReference>
<dbReference type="Gene3D" id="6.10.340.10">
    <property type="match status" value="1"/>
</dbReference>